<evidence type="ECO:0000313" key="3">
    <source>
        <dbReference type="Proteomes" id="UP000293764"/>
    </source>
</evidence>
<evidence type="ECO:0008006" key="4">
    <source>
        <dbReference type="Google" id="ProtNLM"/>
    </source>
</evidence>
<keyword evidence="1" id="KW-0812">Transmembrane</keyword>
<feature type="transmembrane region" description="Helical" evidence="1">
    <location>
        <begin position="132"/>
        <end position="159"/>
    </location>
</feature>
<reference evidence="2 3" key="1">
    <citation type="submission" date="2019-01" db="EMBL/GenBank/DDBJ databases">
        <title>Novel species of Cellulomonas.</title>
        <authorList>
            <person name="Liu Q."/>
            <person name="Xin Y.-H."/>
        </authorList>
    </citation>
    <scope>NUCLEOTIDE SEQUENCE [LARGE SCALE GENOMIC DNA]</scope>
    <source>
        <strain evidence="2 3">HLT2-17</strain>
    </source>
</reference>
<dbReference type="Proteomes" id="UP000293764">
    <property type="component" value="Unassembled WGS sequence"/>
</dbReference>
<feature type="transmembrane region" description="Helical" evidence="1">
    <location>
        <begin position="93"/>
        <end position="111"/>
    </location>
</feature>
<feature type="transmembrane region" description="Helical" evidence="1">
    <location>
        <begin position="26"/>
        <end position="44"/>
    </location>
</feature>
<keyword evidence="1" id="KW-1133">Transmembrane helix</keyword>
<organism evidence="2 3">
    <name type="scientific">Pengzhenrongella frigida</name>
    <dbReference type="NCBI Taxonomy" id="1259133"/>
    <lineage>
        <taxon>Bacteria</taxon>
        <taxon>Bacillati</taxon>
        <taxon>Actinomycetota</taxon>
        <taxon>Actinomycetes</taxon>
        <taxon>Micrococcales</taxon>
        <taxon>Pengzhenrongella</taxon>
    </lineage>
</organism>
<comment type="caution">
    <text evidence="2">The sequence shown here is derived from an EMBL/GenBank/DDBJ whole genome shotgun (WGS) entry which is preliminary data.</text>
</comment>
<gene>
    <name evidence="2" type="ORF">EUA98_01975</name>
</gene>
<dbReference type="EMBL" id="SDWW01000003">
    <property type="protein sequence ID" value="RYV52729.1"/>
    <property type="molecule type" value="Genomic_DNA"/>
</dbReference>
<dbReference type="OrthoDB" id="2014935at2"/>
<protein>
    <recommendedName>
        <fullName evidence="4">ABC transporter permease</fullName>
    </recommendedName>
</protein>
<keyword evidence="1" id="KW-0472">Membrane</keyword>
<accession>A0A4Q5N3C6</accession>
<keyword evidence="3" id="KW-1185">Reference proteome</keyword>
<dbReference type="AlphaFoldDB" id="A0A4Q5N3C6"/>
<dbReference type="RefSeq" id="WP_130100980.1">
    <property type="nucleotide sequence ID" value="NZ_SDWW01000003.1"/>
</dbReference>
<evidence type="ECO:0000313" key="2">
    <source>
        <dbReference type="EMBL" id="RYV52729.1"/>
    </source>
</evidence>
<proteinExistence type="predicted"/>
<feature type="transmembrane region" description="Helical" evidence="1">
    <location>
        <begin position="165"/>
        <end position="185"/>
    </location>
</feature>
<evidence type="ECO:0000256" key="1">
    <source>
        <dbReference type="SAM" id="Phobius"/>
    </source>
</evidence>
<sequence>MEHAAHRTAGARPAERSAVVRLTARLVRVGAAVLVVALAAYAVMEVQVFESMYPDQASRELVAQFGQDPAMRVLVGTPAGTSIGALVVWDGGWMLQMVVGVWAVVTTARLLRGDEDAHRSELLLAGPVRARTALGAQLVVLVAASALVGLAVGTAMIAAGADGGGALLFGAEVACFGATYVALTAALSQLLGSRGRVLGTAATILGAAVLLRMVANSADTRSWVAWLTPLGWNDRLEPSAGTTGRCCSSPSSWSARCWRSPSVCGTAGTAAPE</sequence>
<name>A0A4Q5N3C6_9MICO</name>